<feature type="compositionally biased region" description="Low complexity" evidence="1">
    <location>
        <begin position="346"/>
        <end position="358"/>
    </location>
</feature>
<feature type="region of interest" description="Disordered" evidence="1">
    <location>
        <begin position="319"/>
        <end position="371"/>
    </location>
</feature>
<dbReference type="Proteomes" id="UP001642484">
    <property type="component" value="Unassembled WGS sequence"/>
</dbReference>
<evidence type="ECO:0000313" key="4">
    <source>
        <dbReference type="Proteomes" id="UP001642484"/>
    </source>
</evidence>
<proteinExistence type="predicted"/>
<sequence length="371" mass="40058">MLSAVSPSGKGGSHTVWGRPEISSSSEPGSEGLKVFGGTANAYGMSPSGSSENRQSPHNQRSRYMADAQRQFSAVAQRTPNEERKKLQRKVAKPEPESTESESSETPEGGSPVVKSSTGSSKLKKESPSTYMGGVKGDFDTFYRKMKALARAAREQAAREDALHGVPPRPWDPTAPLEELKKLLVEQNWEGVRAWVEEGDDMDSEGTDEGTELLEGEKGEWSLGSEKHKMGQCRPCHYVFSKTGCQNGKTCNFCHLLHPKRFRPRPCKSKRSKCKQLAAVLDQVLADDPERFQSVAEQLSAQGGYLHTVVKSKLHSMAKKLKHEAGSGEPAHKSAEPRPGSPGPAPGTLGATAGGPATEAKRVLKPGLVSL</sequence>
<feature type="compositionally biased region" description="Polar residues" evidence="1">
    <location>
        <begin position="47"/>
        <end position="59"/>
    </location>
</feature>
<organism evidence="2 4">
    <name type="scientific">Durusdinium trenchii</name>
    <dbReference type="NCBI Taxonomy" id="1381693"/>
    <lineage>
        <taxon>Eukaryota</taxon>
        <taxon>Sar</taxon>
        <taxon>Alveolata</taxon>
        <taxon>Dinophyceae</taxon>
        <taxon>Suessiales</taxon>
        <taxon>Symbiodiniaceae</taxon>
        <taxon>Durusdinium</taxon>
    </lineage>
</organism>
<feature type="region of interest" description="Disordered" evidence="1">
    <location>
        <begin position="1"/>
        <end position="137"/>
    </location>
</feature>
<evidence type="ECO:0000313" key="2">
    <source>
        <dbReference type="EMBL" id="CAK9028826.1"/>
    </source>
</evidence>
<evidence type="ECO:0000313" key="3">
    <source>
        <dbReference type="EMBL" id="CAK9029923.1"/>
    </source>
</evidence>
<dbReference type="EMBL" id="CAXAMN010009846">
    <property type="protein sequence ID" value="CAK9029923.1"/>
    <property type="molecule type" value="Genomic_DNA"/>
</dbReference>
<feature type="compositionally biased region" description="Basic and acidic residues" evidence="1">
    <location>
        <begin position="323"/>
        <end position="336"/>
    </location>
</feature>
<comment type="caution">
    <text evidence="2">The sequence shown here is derived from an EMBL/GenBank/DDBJ whole genome shotgun (WGS) entry which is preliminary data.</text>
</comment>
<keyword evidence="4" id="KW-1185">Reference proteome</keyword>
<accession>A0ABP0KPP2</accession>
<protein>
    <recommendedName>
        <fullName evidence="5">C3H1-type domain-containing protein</fullName>
    </recommendedName>
</protein>
<evidence type="ECO:0008006" key="5">
    <source>
        <dbReference type="Google" id="ProtNLM"/>
    </source>
</evidence>
<dbReference type="EMBL" id="CAXAMN010009469">
    <property type="protein sequence ID" value="CAK9028826.1"/>
    <property type="molecule type" value="Genomic_DNA"/>
</dbReference>
<feature type="compositionally biased region" description="Polar residues" evidence="1">
    <location>
        <begin position="70"/>
        <end position="79"/>
    </location>
</feature>
<feature type="compositionally biased region" description="Low complexity" evidence="1">
    <location>
        <begin position="20"/>
        <end position="32"/>
    </location>
</feature>
<gene>
    <name evidence="2" type="ORF">CCMP2556_LOCUS17253</name>
    <name evidence="3" type="ORF">CCMP2556_LOCUS17681</name>
</gene>
<evidence type="ECO:0000256" key="1">
    <source>
        <dbReference type="SAM" id="MobiDB-lite"/>
    </source>
</evidence>
<name>A0ABP0KPP2_9DINO</name>
<reference evidence="2 4" key="1">
    <citation type="submission" date="2024-02" db="EMBL/GenBank/DDBJ databases">
        <authorList>
            <person name="Chen Y."/>
            <person name="Shah S."/>
            <person name="Dougan E. K."/>
            <person name="Thang M."/>
            <person name="Chan C."/>
        </authorList>
    </citation>
    <scope>NUCLEOTIDE SEQUENCE [LARGE SCALE GENOMIC DNA]</scope>
</reference>